<sequence>MLSSAVPAALPAPQTQALISLYQATQGPQWRRQDGWLQGDPCAQRWLGVRCNPEGTEVIGLHLPGNQLEGPLPEALRDLRGLQTLDLRHNLRLSGPLPAWSAWPQLQSFNVSFNQFSGPLPPLSDLHALQSLVVSNNLLTGPLPALTGLTALRNLRVNHNQLSGPLPPWDTPKLVTADLSFNRFTGPLPPWHKLPALETLVLDWNRFAGPLPPLPPHSALRTLSASGNQLSGPLPPFTDQPALAVLQLDHNLFQGPLPLWRDLPALGRLNLSYNQLHGSVPALTSLPALQSLQLQGNQLSGPLPPAPASLSQFILCPNAPAPNEAHEAAAPHAPDWPERIQCTEAQRPSQRGSPNPTPTLAPPARGAELPDNPPSPPLLSAPGGAHDRCHETHPPRRPIPQAEAACLQAPGRTQDEPSDLLDDSMLPPLSEWMIVFSGLLALATALLIWNLRISPPPREREPGAASAPPPATAAAASPEPQPRPAGPPFSVPGVSRTPRDPPPTA</sequence>
<organism evidence="3 4">
    <name type="scientific">Curvibacter cyanobacteriorum</name>
    <dbReference type="NCBI Taxonomy" id="3026422"/>
    <lineage>
        <taxon>Bacteria</taxon>
        <taxon>Pseudomonadati</taxon>
        <taxon>Pseudomonadota</taxon>
        <taxon>Betaproteobacteria</taxon>
        <taxon>Burkholderiales</taxon>
        <taxon>Comamonadaceae</taxon>
        <taxon>Curvibacter</taxon>
    </lineage>
</organism>
<dbReference type="SUPFAM" id="SSF52058">
    <property type="entry name" value="L domain-like"/>
    <property type="match status" value="1"/>
</dbReference>
<proteinExistence type="predicted"/>
<keyword evidence="4" id="KW-1185">Reference proteome</keyword>
<accession>A0ABT5N5J0</accession>
<protein>
    <recommendedName>
        <fullName evidence="5">Leucine-rich repeat-containing N-terminal plant-type domain-containing protein</fullName>
    </recommendedName>
</protein>
<feature type="region of interest" description="Disordered" evidence="1">
    <location>
        <begin position="345"/>
        <end position="398"/>
    </location>
</feature>
<evidence type="ECO:0000313" key="4">
    <source>
        <dbReference type="Proteomes" id="UP001528673"/>
    </source>
</evidence>
<dbReference type="PANTHER" id="PTHR48009">
    <property type="entry name" value="LEUCINE-RICH REPEAT (LRR) FAMILY PROTEIN"/>
    <property type="match status" value="1"/>
</dbReference>
<evidence type="ECO:0000313" key="3">
    <source>
        <dbReference type="EMBL" id="MDD0840741.1"/>
    </source>
</evidence>
<feature type="region of interest" description="Disordered" evidence="1">
    <location>
        <begin position="457"/>
        <end position="505"/>
    </location>
</feature>
<reference evidence="3 4" key="1">
    <citation type="submission" date="2023-02" db="EMBL/GenBank/DDBJ databases">
        <title>Bacterial whole genomic sequence of Curvibacter sp. HBC61.</title>
        <authorList>
            <person name="Le V."/>
            <person name="Ko S.-R."/>
            <person name="Ahn C.-Y."/>
            <person name="Oh H.-M."/>
        </authorList>
    </citation>
    <scope>NUCLEOTIDE SEQUENCE [LARGE SCALE GENOMIC DNA]</scope>
    <source>
        <strain evidence="3 4">HBC61</strain>
    </source>
</reference>
<comment type="caution">
    <text evidence="3">The sequence shown here is derived from an EMBL/GenBank/DDBJ whole genome shotgun (WGS) entry which is preliminary data.</text>
</comment>
<dbReference type="InterPro" id="IPR053213">
    <property type="entry name" value="RLP29"/>
</dbReference>
<dbReference type="InterPro" id="IPR001611">
    <property type="entry name" value="Leu-rich_rpt"/>
</dbReference>
<feature type="compositionally biased region" description="Pro residues" evidence="1">
    <location>
        <begin position="479"/>
        <end position="490"/>
    </location>
</feature>
<feature type="transmembrane region" description="Helical" evidence="2">
    <location>
        <begin position="432"/>
        <end position="451"/>
    </location>
</feature>
<keyword evidence="2" id="KW-1133">Transmembrane helix</keyword>
<feature type="compositionally biased region" description="Polar residues" evidence="1">
    <location>
        <begin position="345"/>
        <end position="354"/>
    </location>
</feature>
<feature type="compositionally biased region" description="Basic and acidic residues" evidence="1">
    <location>
        <begin position="385"/>
        <end position="394"/>
    </location>
</feature>
<gene>
    <name evidence="3" type="ORF">PSQ40_19350</name>
</gene>
<dbReference type="PANTHER" id="PTHR48009:SF4">
    <property type="entry name" value="LEUCINE-RICH REPEAT (LRR) FAMILY PROTEIN"/>
    <property type="match status" value="1"/>
</dbReference>
<evidence type="ECO:0000256" key="1">
    <source>
        <dbReference type="SAM" id="MobiDB-lite"/>
    </source>
</evidence>
<name>A0ABT5N5J0_9BURK</name>
<dbReference type="Gene3D" id="3.80.10.10">
    <property type="entry name" value="Ribonuclease Inhibitor"/>
    <property type="match status" value="2"/>
</dbReference>
<dbReference type="InterPro" id="IPR032675">
    <property type="entry name" value="LRR_dom_sf"/>
</dbReference>
<keyword evidence="2" id="KW-0472">Membrane</keyword>
<dbReference type="EMBL" id="JAQSIP010000012">
    <property type="protein sequence ID" value="MDD0840741.1"/>
    <property type="molecule type" value="Genomic_DNA"/>
</dbReference>
<keyword evidence="2" id="KW-0812">Transmembrane</keyword>
<evidence type="ECO:0008006" key="5">
    <source>
        <dbReference type="Google" id="ProtNLM"/>
    </source>
</evidence>
<dbReference type="Proteomes" id="UP001528673">
    <property type="component" value="Unassembled WGS sequence"/>
</dbReference>
<dbReference type="Pfam" id="PF00560">
    <property type="entry name" value="LRR_1"/>
    <property type="match status" value="2"/>
</dbReference>
<evidence type="ECO:0000256" key="2">
    <source>
        <dbReference type="SAM" id="Phobius"/>
    </source>
</evidence>